<protein>
    <recommendedName>
        <fullName evidence="6">BPTI/Kunitz inhibitor domain-containing protein</fullName>
    </recommendedName>
</protein>
<keyword evidence="1" id="KW-0646">Protease inhibitor</keyword>
<evidence type="ECO:0000256" key="2">
    <source>
        <dbReference type="ARBA" id="ARBA00022900"/>
    </source>
</evidence>
<feature type="region of interest" description="Disordered" evidence="4">
    <location>
        <begin position="119"/>
        <end position="138"/>
    </location>
</feature>
<comment type="caution">
    <text evidence="7">The sequence shown here is derived from an EMBL/GenBank/DDBJ whole genome shotgun (WGS) entry which is preliminary data.</text>
</comment>
<evidence type="ECO:0000256" key="5">
    <source>
        <dbReference type="SAM" id="SignalP"/>
    </source>
</evidence>
<feature type="non-terminal residue" evidence="7">
    <location>
        <position position="399"/>
    </location>
</feature>
<keyword evidence="8" id="KW-1185">Reference proteome</keyword>
<proteinExistence type="predicted"/>
<dbReference type="PROSITE" id="PS50279">
    <property type="entry name" value="BPTI_KUNITZ_2"/>
    <property type="match status" value="1"/>
</dbReference>
<feature type="chain" id="PRO_5019216355" description="BPTI/Kunitz inhibitor domain-containing protein" evidence="5">
    <location>
        <begin position="28"/>
        <end position="399"/>
    </location>
</feature>
<accession>A0A443S2A6</accession>
<dbReference type="EMBL" id="NCKV01011389">
    <property type="protein sequence ID" value="RWS21645.1"/>
    <property type="molecule type" value="Genomic_DNA"/>
</dbReference>
<dbReference type="InterPro" id="IPR002223">
    <property type="entry name" value="Kunitz_BPTI"/>
</dbReference>
<dbReference type="InterPro" id="IPR036880">
    <property type="entry name" value="Kunitz_BPTI_sf"/>
</dbReference>
<evidence type="ECO:0000256" key="3">
    <source>
        <dbReference type="ARBA" id="ARBA00023157"/>
    </source>
</evidence>
<evidence type="ECO:0000313" key="8">
    <source>
        <dbReference type="Proteomes" id="UP000288716"/>
    </source>
</evidence>
<feature type="region of interest" description="Disordered" evidence="4">
    <location>
        <begin position="245"/>
        <end position="399"/>
    </location>
</feature>
<dbReference type="VEuPathDB" id="VectorBase:LDEU010395"/>
<feature type="domain" description="BPTI/Kunitz inhibitor" evidence="6">
    <location>
        <begin position="59"/>
        <end position="117"/>
    </location>
</feature>
<name>A0A443S2A6_9ACAR</name>
<evidence type="ECO:0000259" key="6">
    <source>
        <dbReference type="PROSITE" id="PS50279"/>
    </source>
</evidence>
<feature type="compositionally biased region" description="Polar residues" evidence="4">
    <location>
        <begin position="267"/>
        <end position="278"/>
    </location>
</feature>
<dbReference type="AlphaFoldDB" id="A0A443S2A6"/>
<feature type="compositionally biased region" description="Acidic residues" evidence="4">
    <location>
        <begin position="302"/>
        <end position="319"/>
    </location>
</feature>
<reference evidence="7 8" key="1">
    <citation type="journal article" date="2018" name="Gigascience">
        <title>Genomes of trombidid mites reveal novel predicted allergens and laterally-transferred genes associated with secondary metabolism.</title>
        <authorList>
            <person name="Dong X."/>
            <person name="Chaisiri K."/>
            <person name="Xia D."/>
            <person name="Armstrong S.D."/>
            <person name="Fang Y."/>
            <person name="Donnelly M.J."/>
            <person name="Kadowaki T."/>
            <person name="McGarry J.W."/>
            <person name="Darby A.C."/>
            <person name="Makepeace B.L."/>
        </authorList>
    </citation>
    <scope>NUCLEOTIDE SEQUENCE [LARGE SCALE GENOMIC DNA]</scope>
    <source>
        <strain evidence="7">UoL-UT</strain>
    </source>
</reference>
<feature type="signal peptide" evidence="5">
    <location>
        <begin position="1"/>
        <end position="27"/>
    </location>
</feature>
<dbReference type="PANTHER" id="PTHR10083:SF374">
    <property type="entry name" value="BPTI_KUNITZ INHIBITOR DOMAIN-CONTAINING PROTEIN"/>
    <property type="match status" value="1"/>
</dbReference>
<dbReference type="Gene3D" id="4.10.410.10">
    <property type="entry name" value="Pancreatic trypsin inhibitor Kunitz domain"/>
    <property type="match status" value="1"/>
</dbReference>
<dbReference type="PANTHER" id="PTHR10083">
    <property type="entry name" value="KUNITZ-TYPE PROTEASE INHIBITOR-RELATED"/>
    <property type="match status" value="1"/>
</dbReference>
<gene>
    <name evidence="7" type="ORF">B4U80_11804</name>
</gene>
<organism evidence="7 8">
    <name type="scientific">Leptotrombidium deliense</name>
    <dbReference type="NCBI Taxonomy" id="299467"/>
    <lineage>
        <taxon>Eukaryota</taxon>
        <taxon>Metazoa</taxon>
        <taxon>Ecdysozoa</taxon>
        <taxon>Arthropoda</taxon>
        <taxon>Chelicerata</taxon>
        <taxon>Arachnida</taxon>
        <taxon>Acari</taxon>
        <taxon>Acariformes</taxon>
        <taxon>Trombidiformes</taxon>
        <taxon>Prostigmata</taxon>
        <taxon>Anystina</taxon>
        <taxon>Parasitengona</taxon>
        <taxon>Trombiculoidea</taxon>
        <taxon>Trombiculidae</taxon>
        <taxon>Leptotrombidium</taxon>
    </lineage>
</organism>
<keyword evidence="5" id="KW-0732">Signal</keyword>
<sequence length="399" mass="44998">MGINTTDEFKMKFCLIFLVLFFSCANAKEVQRRFGCGIGFQCTYPSVPGYQVEYVDLRCVSMPKVIRCRAKAKDSYYFDTIQEECKKLPANKCINANPFNYFYFVDFQTMEECQKVCKPSNNSQKPNEQPTEKPVEQTTEQMTVKIEVDLNRRPMHLTFVLIIAALVAFNCVFVESKAPDARCTTQSEIVDCLFRILPSYYFNTAQRKCLKVASGKCVQQSLIQGLFKPKDFLFLSDCQRKCETGAETTQSVPSETEAQTELESNEAESTMSTVQPEITNEPEGTSEGDITTEKEVTTEQEVTTEPEITAEAEISEEPEISTNQEISSETDVTNEPEATAEQEVTREEEITTELDTTIHTEVSSEPEKTNEPEMTSEPEISTQQEINTNANVNSEPGNT</sequence>
<feature type="compositionally biased region" description="Polar residues" evidence="4">
    <location>
        <begin position="246"/>
        <end position="257"/>
    </location>
</feature>
<dbReference type="GO" id="GO:0004867">
    <property type="term" value="F:serine-type endopeptidase inhibitor activity"/>
    <property type="evidence" value="ECO:0007669"/>
    <property type="project" value="UniProtKB-KW"/>
</dbReference>
<keyword evidence="3" id="KW-1015">Disulfide bond</keyword>
<feature type="compositionally biased region" description="Polar residues" evidence="4">
    <location>
        <begin position="119"/>
        <end position="129"/>
    </location>
</feature>
<evidence type="ECO:0000256" key="4">
    <source>
        <dbReference type="SAM" id="MobiDB-lite"/>
    </source>
</evidence>
<keyword evidence="2" id="KW-0722">Serine protease inhibitor</keyword>
<evidence type="ECO:0000313" key="7">
    <source>
        <dbReference type="EMBL" id="RWS21645.1"/>
    </source>
</evidence>
<dbReference type="Proteomes" id="UP000288716">
    <property type="component" value="Unassembled WGS sequence"/>
</dbReference>
<feature type="compositionally biased region" description="Polar residues" evidence="4">
    <location>
        <begin position="378"/>
        <end position="399"/>
    </location>
</feature>
<evidence type="ECO:0000256" key="1">
    <source>
        <dbReference type="ARBA" id="ARBA00022690"/>
    </source>
</evidence>
<dbReference type="InterPro" id="IPR050098">
    <property type="entry name" value="TFPI/VKTCI-like"/>
</dbReference>